<organism evidence="2 3">
    <name type="scientific">Methyloceanibacter caenitepidi</name>
    <dbReference type="NCBI Taxonomy" id="1384459"/>
    <lineage>
        <taxon>Bacteria</taxon>
        <taxon>Pseudomonadati</taxon>
        <taxon>Pseudomonadota</taxon>
        <taxon>Alphaproteobacteria</taxon>
        <taxon>Hyphomicrobiales</taxon>
        <taxon>Hyphomicrobiaceae</taxon>
        <taxon>Methyloceanibacter</taxon>
    </lineage>
</organism>
<evidence type="ECO:0000256" key="1">
    <source>
        <dbReference type="SAM" id="SignalP"/>
    </source>
</evidence>
<reference evidence="2 3" key="1">
    <citation type="submission" date="2014-09" db="EMBL/GenBank/DDBJ databases">
        <title>Genome sequencing of Methyloceanibacter caenitepidi Gela4.</title>
        <authorList>
            <person name="Takeuchi M."/>
            <person name="Susumu S."/>
            <person name="Kamagata Y."/>
            <person name="Oshima K."/>
            <person name="Hattori M."/>
            <person name="Iwasaki W."/>
        </authorList>
    </citation>
    <scope>NUCLEOTIDE SEQUENCE [LARGE SCALE GENOMIC DNA]</scope>
    <source>
        <strain evidence="2 3">Gela4</strain>
    </source>
</reference>
<keyword evidence="1" id="KW-0732">Signal</keyword>
<dbReference type="EMBL" id="AP014648">
    <property type="protein sequence ID" value="BAQ17016.1"/>
    <property type="molecule type" value="Genomic_DNA"/>
</dbReference>
<evidence type="ECO:0000313" key="3">
    <source>
        <dbReference type="Proteomes" id="UP000031643"/>
    </source>
</evidence>
<keyword evidence="3" id="KW-1185">Reference proteome</keyword>
<gene>
    <name evidence="2" type="ORF">GL4_1561</name>
</gene>
<dbReference type="Proteomes" id="UP000031643">
    <property type="component" value="Chromosome"/>
</dbReference>
<dbReference type="AlphaFoldDB" id="A0A0A8K2L3"/>
<evidence type="ECO:0000313" key="2">
    <source>
        <dbReference type="EMBL" id="BAQ17016.1"/>
    </source>
</evidence>
<name>A0A0A8K2L3_9HYPH</name>
<dbReference type="OrthoDB" id="8450167at2"/>
<feature type="signal peptide" evidence="1">
    <location>
        <begin position="1"/>
        <end position="24"/>
    </location>
</feature>
<accession>A0A0A8K2L3</accession>
<protein>
    <submittedName>
        <fullName evidence="2">Uncharacterized protein</fullName>
    </submittedName>
</protein>
<feature type="chain" id="PRO_5002055602" evidence="1">
    <location>
        <begin position="25"/>
        <end position="89"/>
    </location>
</feature>
<sequence length="89" mass="9396">MKKVVLAAAVAGTVIALSGSAALAAGALGEFGNNCAWGLTQGTKKYTDCSVHEKVGDKLYCFSKQEAKEEFMKDPEGNVAKAESFYNDN</sequence>
<dbReference type="HOGENOM" id="CLU_2451164_0_0_5"/>
<dbReference type="RefSeq" id="WP_045366304.1">
    <property type="nucleotide sequence ID" value="NZ_AP014648.1"/>
</dbReference>
<proteinExistence type="predicted"/>
<dbReference type="KEGG" id="mcg:GL4_1561"/>